<organism evidence="2 3">
    <name type="scientific">Lymnaea stagnalis</name>
    <name type="common">Great pond snail</name>
    <name type="synonym">Helix stagnalis</name>
    <dbReference type="NCBI Taxonomy" id="6523"/>
    <lineage>
        <taxon>Eukaryota</taxon>
        <taxon>Metazoa</taxon>
        <taxon>Spiralia</taxon>
        <taxon>Lophotrochozoa</taxon>
        <taxon>Mollusca</taxon>
        <taxon>Gastropoda</taxon>
        <taxon>Heterobranchia</taxon>
        <taxon>Euthyneura</taxon>
        <taxon>Panpulmonata</taxon>
        <taxon>Hygrophila</taxon>
        <taxon>Lymnaeoidea</taxon>
        <taxon>Lymnaeidae</taxon>
        <taxon>Lymnaea</taxon>
    </lineage>
</organism>
<dbReference type="AlphaFoldDB" id="A0AAV2ICD8"/>
<sequence>KDKELEHLRINIKDLMSKLETKDNELQNILKDFEAMRSDSGYHVDKIKELTSQLKERNEQSKENDKSLTSQQKKLAVTLKHNEELEKEIIILRSKLELGDKTLLEQDKKLNSLHKELNIMQKIKDEAERRRHNCEEEMQRLKQLTLQEHEAARLAMKKVFT</sequence>
<dbReference type="EMBL" id="CAXITT010000626">
    <property type="protein sequence ID" value="CAL1544515.1"/>
    <property type="molecule type" value="Genomic_DNA"/>
</dbReference>
<reference evidence="2 3" key="1">
    <citation type="submission" date="2024-04" db="EMBL/GenBank/DDBJ databases">
        <authorList>
            <consortium name="Genoscope - CEA"/>
            <person name="William W."/>
        </authorList>
    </citation>
    <scope>NUCLEOTIDE SEQUENCE [LARGE SCALE GENOMIC DNA]</scope>
</reference>
<name>A0AAV2ICD8_LYMST</name>
<comment type="caution">
    <text evidence="2">The sequence shown here is derived from an EMBL/GenBank/DDBJ whole genome shotgun (WGS) entry which is preliminary data.</text>
</comment>
<evidence type="ECO:0000256" key="1">
    <source>
        <dbReference type="SAM" id="MobiDB-lite"/>
    </source>
</evidence>
<dbReference type="Proteomes" id="UP001497497">
    <property type="component" value="Unassembled WGS sequence"/>
</dbReference>
<feature type="compositionally biased region" description="Basic and acidic residues" evidence="1">
    <location>
        <begin position="53"/>
        <end position="66"/>
    </location>
</feature>
<proteinExistence type="predicted"/>
<gene>
    <name evidence="2" type="ORF">GSLYS_00018028001</name>
</gene>
<keyword evidence="3" id="KW-1185">Reference proteome</keyword>
<protein>
    <submittedName>
        <fullName evidence="2">Uncharacterized protein</fullName>
    </submittedName>
</protein>
<feature type="non-terminal residue" evidence="2">
    <location>
        <position position="1"/>
    </location>
</feature>
<evidence type="ECO:0000313" key="2">
    <source>
        <dbReference type="EMBL" id="CAL1544515.1"/>
    </source>
</evidence>
<evidence type="ECO:0000313" key="3">
    <source>
        <dbReference type="Proteomes" id="UP001497497"/>
    </source>
</evidence>
<dbReference type="SUPFAM" id="SSF57997">
    <property type="entry name" value="Tropomyosin"/>
    <property type="match status" value="1"/>
</dbReference>
<feature type="region of interest" description="Disordered" evidence="1">
    <location>
        <begin position="53"/>
        <end position="72"/>
    </location>
</feature>
<accession>A0AAV2ICD8</accession>